<dbReference type="PROSITE" id="PS50059">
    <property type="entry name" value="FKBP_PPIASE"/>
    <property type="match status" value="1"/>
</dbReference>
<keyword evidence="8" id="KW-1185">Reference proteome</keyword>
<feature type="domain" description="PPIase FKBP-type" evidence="6">
    <location>
        <begin position="70"/>
        <end position="160"/>
    </location>
</feature>
<evidence type="ECO:0000313" key="8">
    <source>
        <dbReference type="Proteomes" id="UP000295157"/>
    </source>
</evidence>
<sequence>MGADEELFYVVDILGAHPKGVSVKARGGSLAGVRVPGGARPALAVRAGAPPARFAARVLHRGEGPRTQAGQLVVTQYEGAIWSRRRVFDTIWTTGGPKAFKIGDGGVTKAWDSALAGVPAGSRVVMIVPPSYGYGPSGNPAYGIKGSDTLVFVVDVIASY</sequence>
<name>A0A4R4NGI0_9ACTN</name>
<evidence type="ECO:0000256" key="2">
    <source>
        <dbReference type="ARBA" id="ARBA00023110"/>
    </source>
</evidence>
<dbReference type="AlphaFoldDB" id="A0A4R4NGI0"/>
<dbReference type="OrthoDB" id="25996at2"/>
<keyword evidence="3 4" id="KW-0413">Isomerase</keyword>
<proteinExistence type="inferred from homology"/>
<comment type="caution">
    <text evidence="7">The sequence shown here is derived from an EMBL/GenBank/DDBJ whole genome shotgun (WGS) entry which is preliminary data.</text>
</comment>
<reference evidence="7 8" key="1">
    <citation type="submission" date="2019-02" db="EMBL/GenBank/DDBJ databases">
        <title>Draft genome sequences of novel Actinobacteria.</title>
        <authorList>
            <person name="Sahin N."/>
            <person name="Ay H."/>
            <person name="Saygin H."/>
        </authorList>
    </citation>
    <scope>NUCLEOTIDE SEQUENCE [LARGE SCALE GENOMIC DNA]</scope>
    <source>
        <strain evidence="7 8">KC201</strain>
    </source>
</reference>
<evidence type="ECO:0000256" key="4">
    <source>
        <dbReference type="PROSITE-ProRule" id="PRU00277"/>
    </source>
</evidence>
<comment type="similarity">
    <text evidence="5">Belongs to the FKBP-type PPIase family.</text>
</comment>
<dbReference type="Gene3D" id="3.10.50.40">
    <property type="match status" value="1"/>
</dbReference>
<dbReference type="PANTHER" id="PTHR10516">
    <property type="entry name" value="PEPTIDYL-PROLYL CIS-TRANS ISOMERASE"/>
    <property type="match status" value="1"/>
</dbReference>
<keyword evidence="2 4" id="KW-0697">Rotamase</keyword>
<organism evidence="7 8">
    <name type="scientific">Nonomuraea longispora</name>
    <dbReference type="NCBI Taxonomy" id="1848320"/>
    <lineage>
        <taxon>Bacteria</taxon>
        <taxon>Bacillati</taxon>
        <taxon>Actinomycetota</taxon>
        <taxon>Actinomycetes</taxon>
        <taxon>Streptosporangiales</taxon>
        <taxon>Streptosporangiaceae</taxon>
        <taxon>Nonomuraea</taxon>
    </lineage>
</organism>
<dbReference type="InterPro" id="IPR046357">
    <property type="entry name" value="PPIase_dom_sf"/>
</dbReference>
<accession>A0A4R4NGI0</accession>
<dbReference type="InterPro" id="IPR001179">
    <property type="entry name" value="PPIase_FKBP_dom"/>
</dbReference>
<dbReference type="PANTHER" id="PTHR10516:SF443">
    <property type="entry name" value="FK506-BINDING PROTEIN 59-RELATED"/>
    <property type="match status" value="1"/>
</dbReference>
<dbReference type="InterPro" id="IPR050689">
    <property type="entry name" value="FKBP-type_PPIase"/>
</dbReference>
<dbReference type="SUPFAM" id="SSF54534">
    <property type="entry name" value="FKBP-like"/>
    <property type="match status" value="1"/>
</dbReference>
<evidence type="ECO:0000313" key="7">
    <source>
        <dbReference type="EMBL" id="TDC08331.1"/>
    </source>
</evidence>
<dbReference type="GO" id="GO:0003755">
    <property type="term" value="F:peptidyl-prolyl cis-trans isomerase activity"/>
    <property type="evidence" value="ECO:0007669"/>
    <property type="project" value="UniProtKB-UniRule"/>
</dbReference>
<protein>
    <recommendedName>
        <fullName evidence="5">Peptidyl-prolyl cis-trans isomerase</fullName>
        <ecNumber evidence="5">5.2.1.8</ecNumber>
    </recommendedName>
</protein>
<dbReference type="Pfam" id="PF00254">
    <property type="entry name" value="FKBP_C"/>
    <property type="match status" value="1"/>
</dbReference>
<dbReference type="EMBL" id="SMJZ01000029">
    <property type="protein sequence ID" value="TDC08331.1"/>
    <property type="molecule type" value="Genomic_DNA"/>
</dbReference>
<evidence type="ECO:0000256" key="1">
    <source>
        <dbReference type="ARBA" id="ARBA00000971"/>
    </source>
</evidence>
<dbReference type="EC" id="5.2.1.8" evidence="5"/>
<comment type="catalytic activity">
    <reaction evidence="1 4 5">
        <text>[protein]-peptidylproline (omega=180) = [protein]-peptidylproline (omega=0)</text>
        <dbReference type="Rhea" id="RHEA:16237"/>
        <dbReference type="Rhea" id="RHEA-COMP:10747"/>
        <dbReference type="Rhea" id="RHEA-COMP:10748"/>
        <dbReference type="ChEBI" id="CHEBI:83833"/>
        <dbReference type="ChEBI" id="CHEBI:83834"/>
        <dbReference type="EC" id="5.2.1.8"/>
    </reaction>
</comment>
<dbReference type="Proteomes" id="UP000295157">
    <property type="component" value="Unassembled WGS sequence"/>
</dbReference>
<evidence type="ECO:0000256" key="3">
    <source>
        <dbReference type="ARBA" id="ARBA00023235"/>
    </source>
</evidence>
<evidence type="ECO:0000259" key="6">
    <source>
        <dbReference type="PROSITE" id="PS50059"/>
    </source>
</evidence>
<gene>
    <name evidence="7" type="ORF">E1267_10625</name>
</gene>
<evidence type="ECO:0000256" key="5">
    <source>
        <dbReference type="RuleBase" id="RU003915"/>
    </source>
</evidence>